<keyword evidence="1" id="KW-0732">Signal</keyword>
<keyword evidence="4" id="KW-1185">Reference proteome</keyword>
<feature type="chain" id="PRO_5041291942" description="HAT C-terminal dimerisation domain-containing protein" evidence="1">
    <location>
        <begin position="19"/>
        <end position="1410"/>
    </location>
</feature>
<name>A0AA36H0R5_CYLNA</name>
<feature type="domain" description="HAT C-terminal dimerisation" evidence="2">
    <location>
        <begin position="1260"/>
        <end position="1305"/>
    </location>
</feature>
<protein>
    <recommendedName>
        <fullName evidence="2">HAT C-terminal dimerisation domain-containing protein</fullName>
    </recommendedName>
</protein>
<evidence type="ECO:0000313" key="3">
    <source>
        <dbReference type="EMBL" id="CAJ0601899.1"/>
    </source>
</evidence>
<sequence length="1410" mass="160603">MCCLTLIYIFAILPISNALDDCHPYISEISSLKFRNTANLQYIELAVEENCRKDDSVMKKLKLSSYGLLAINTKSPLMDARENFFATTFVDYNNQKWPKSSEYQAFFVIGSQERGDVDVPIGNFPRAQKRIHFNFFSMRASSAKCSRFVNWPFCDHSSEHLEGQSSLKQYFASSSQTESPRIHGEDYLLQGQTAFMLLKLSGEDASYFVDKFSYVQTVSGNTVYSEDRLHVTREKQRWLSERIVDMVVFTPSNDLSRVIPMERMDLIWSRLRRPMIFYILPPDILTDSNSISFCPHSQWAVSSRTPGYDNVCEGEGFTTNLLQWEKLSNPQSPIQVLEEQDDVLSLSGLGDPIEPLYASASSGSFGDTSVTPRPYIGFGVADERFSVLDGRVKQLLEMVQLIASKQNHFFNAHKALAQQAQQTSNLLHHMMDEMRERSELHNAEIEQAEKELKIQFGLYLDTEEKSVLSGNLKKLKINDVELTQSQIRTLLNKPYLRYYRHPDFPDADFMRCSLCNRESTEFDPLKAFAECARSDAGRVEKKVNLLGKDSVFCMKKLSSVSSRERPHLPFTRLLERLSIHESSKEHTQHMDEFFNRQTERKKTTADDIAATVTSSLAAYTIAKQGLPFSTQFPLLITAMRSGSIGVSAHHDPTTVRRMVTTFATHMKYDILKYVMTKKMPFTLLLDGSSSSRGVKWIVFLLRTVSPQHRPITLHFFLAEVESESAEHIVEALFRHFDSMESWRDAPGLPHSVRQYALKNMIALSTDGAAVMQGHVGGVYALLKDRLTEETAGDFRPRSSLLLSVCMAHKLNLVFASQNGELFKLVQAVIMEMHHLLGSTVRTTGRAAYHMIAKKMRYKPLEMLALFTVRWSASLANAVSNVIRMYPVLIETMRELQRDRYGAATMRRARIAHWVLTDGRVFLALNHANTTLQELSLFSLRLQNEEALLIDNIRKWKELYYLIEQYVLSSRTTTRLLERGELKAFDRVRDRYRRIERDELYDYDANSGGEEWSNNNLLLSYNPRAFQDYNPSVVAEEDSDEREEMLTFKRFRYLEGTPDEVYTAAGDPEQSFSAEDAPEIDKSALLRFNLGKAYHDFVSTSFQDAAERFYNDVKDQLLARMGETRAHEVHANDLMALEKSTIMDVVDFDGDFDTGFVDYVPSGANYFNRGCPSYIDPVSNALDPQERHRSIYASISALERYCNIQNLRSPMIRFFNTIPKTAKTCLQWNSGYKDMQQSASFYQMLLANYDSLQIPGEVVQAIKCVLVVPASNADPERSFSAANRLTKDERSNLATSTLDSLMTIQRDGPSILTVKIQQLAAQWLHPRPGLNLHPGRPSTFGREGSLMKEIKTALASGDVNGLIAKHTEHYMTMHGLRTRHDVKEISTRLQNEEEAKLAIFSIGSVAETSPS</sequence>
<dbReference type="EMBL" id="CATQJL010000305">
    <property type="protein sequence ID" value="CAJ0601899.1"/>
    <property type="molecule type" value="Genomic_DNA"/>
</dbReference>
<dbReference type="Pfam" id="PF05699">
    <property type="entry name" value="Dimer_Tnp_hAT"/>
    <property type="match status" value="1"/>
</dbReference>
<dbReference type="InterPro" id="IPR008906">
    <property type="entry name" value="HATC_C_dom"/>
</dbReference>
<dbReference type="GO" id="GO:0046983">
    <property type="term" value="F:protein dimerization activity"/>
    <property type="evidence" value="ECO:0007669"/>
    <property type="project" value="InterPro"/>
</dbReference>
<organism evidence="3 4">
    <name type="scientific">Cylicocyclus nassatus</name>
    <name type="common">Nematode worm</name>
    <dbReference type="NCBI Taxonomy" id="53992"/>
    <lineage>
        <taxon>Eukaryota</taxon>
        <taxon>Metazoa</taxon>
        <taxon>Ecdysozoa</taxon>
        <taxon>Nematoda</taxon>
        <taxon>Chromadorea</taxon>
        <taxon>Rhabditida</taxon>
        <taxon>Rhabditina</taxon>
        <taxon>Rhabditomorpha</taxon>
        <taxon>Strongyloidea</taxon>
        <taxon>Strongylidae</taxon>
        <taxon>Cylicocyclus</taxon>
    </lineage>
</organism>
<evidence type="ECO:0000256" key="1">
    <source>
        <dbReference type="SAM" id="SignalP"/>
    </source>
</evidence>
<evidence type="ECO:0000259" key="2">
    <source>
        <dbReference type="Pfam" id="PF05699"/>
    </source>
</evidence>
<feature type="signal peptide" evidence="1">
    <location>
        <begin position="1"/>
        <end position="18"/>
    </location>
</feature>
<evidence type="ECO:0000313" key="4">
    <source>
        <dbReference type="Proteomes" id="UP001176961"/>
    </source>
</evidence>
<proteinExistence type="predicted"/>
<dbReference type="Proteomes" id="UP001176961">
    <property type="component" value="Unassembled WGS sequence"/>
</dbReference>
<comment type="caution">
    <text evidence="3">The sequence shown here is derived from an EMBL/GenBank/DDBJ whole genome shotgun (WGS) entry which is preliminary data.</text>
</comment>
<dbReference type="PANTHER" id="PTHR46880">
    <property type="entry name" value="RAS-ASSOCIATING DOMAIN-CONTAINING PROTEIN"/>
    <property type="match status" value="1"/>
</dbReference>
<reference evidence="3" key="1">
    <citation type="submission" date="2023-07" db="EMBL/GenBank/DDBJ databases">
        <authorList>
            <consortium name="CYATHOMIX"/>
        </authorList>
    </citation>
    <scope>NUCLEOTIDE SEQUENCE</scope>
    <source>
        <strain evidence="3">N/A</strain>
    </source>
</reference>
<dbReference type="PANTHER" id="PTHR46880:SF5">
    <property type="entry name" value="DUF4371 DOMAIN-CONTAINING PROTEIN"/>
    <property type="match status" value="1"/>
</dbReference>
<accession>A0AA36H0R5</accession>
<gene>
    <name evidence="3" type="ORF">CYNAS_LOCUS13882</name>
</gene>